<dbReference type="CDD" id="cd00796">
    <property type="entry name" value="INT_Rci_Hp1_C"/>
    <property type="match status" value="1"/>
</dbReference>
<dbReference type="AlphaFoldDB" id="A0A5C6Q8G3"/>
<dbReference type="GO" id="GO:0015074">
    <property type="term" value="P:DNA integration"/>
    <property type="evidence" value="ECO:0007669"/>
    <property type="project" value="UniProtKB-KW"/>
</dbReference>
<dbReference type="InterPro" id="IPR013762">
    <property type="entry name" value="Integrase-like_cat_sf"/>
</dbReference>
<evidence type="ECO:0000256" key="2">
    <source>
        <dbReference type="ARBA" id="ARBA00023172"/>
    </source>
</evidence>
<dbReference type="InterPro" id="IPR011010">
    <property type="entry name" value="DNA_brk_join_enz"/>
</dbReference>
<dbReference type="OrthoDB" id="9795573at2"/>
<dbReference type="GO" id="GO:0003677">
    <property type="term" value="F:DNA binding"/>
    <property type="evidence" value="ECO:0007669"/>
    <property type="project" value="InterPro"/>
</dbReference>
<organism evidence="4 5">
    <name type="scientific">Colwellia demingiae</name>
    <dbReference type="NCBI Taxonomy" id="89401"/>
    <lineage>
        <taxon>Bacteria</taxon>
        <taxon>Pseudomonadati</taxon>
        <taxon>Pseudomonadota</taxon>
        <taxon>Gammaproteobacteria</taxon>
        <taxon>Alteromonadales</taxon>
        <taxon>Colwelliaceae</taxon>
        <taxon>Colwellia</taxon>
    </lineage>
</organism>
<dbReference type="PANTHER" id="PTHR30349">
    <property type="entry name" value="PHAGE INTEGRASE-RELATED"/>
    <property type="match status" value="1"/>
</dbReference>
<dbReference type="PANTHER" id="PTHR30349:SF94">
    <property type="entry name" value="INTEGRASE_RECOMBINASE HI_1414-RELATED"/>
    <property type="match status" value="1"/>
</dbReference>
<keyword evidence="2" id="KW-0233">DNA recombination</keyword>
<dbReference type="InterPro" id="IPR050090">
    <property type="entry name" value="Tyrosine_recombinase_XerCD"/>
</dbReference>
<dbReference type="InterPro" id="IPR002104">
    <property type="entry name" value="Integrase_catalytic"/>
</dbReference>
<name>A0A5C6Q8G3_9GAMM</name>
<evidence type="ECO:0000313" key="4">
    <source>
        <dbReference type="EMBL" id="TWX64877.1"/>
    </source>
</evidence>
<gene>
    <name evidence="4" type="ORF">ESZ36_19495</name>
</gene>
<dbReference type="EMBL" id="VOLT01000012">
    <property type="protein sequence ID" value="TWX64877.1"/>
    <property type="molecule type" value="Genomic_DNA"/>
</dbReference>
<comment type="caution">
    <text evidence="4">The sequence shown here is derived from an EMBL/GenBank/DDBJ whole genome shotgun (WGS) entry which is preliminary data.</text>
</comment>
<feature type="domain" description="Tyr recombinase" evidence="3">
    <location>
        <begin position="241"/>
        <end position="422"/>
    </location>
</feature>
<sequence>MASVSIEKRKSKAGRITYRAKVRLTLKGEIKEDKNETFSDKNLAVLWSEKMRLFLDDKYSKIKAGVYREEDELKEATIGELITLYLADYTTQAEVNKEIRALRLEQEKEMNAISKLKIIEEEKIKRINLLKINHEEEYTTITSVSIIGRTKKYVLKALLNYKIASILASNFRASDLVEHCKYRKNEPSKPKPQTVYHDVTYLRSVMKDAKPLFNINANLTYHDEAISLLKKHNFIARSGNRNDKSPTEDQLSLMREGLRKRQSHPSASTPYLDILDISLLTAMRISEITSIRWEDFNYDKKTLIIRNRKSPSNKMGNDSIIPLIGDAPEILKRQPRSTDVIKSELIFPHESKTVTAGWQKVRKSLNIVDVRYHDIRRYAATNLIKAGLPINLVSLITGHRNINILHNIYQKFDMENFDINDFTPIMTKNK</sequence>
<evidence type="ECO:0000259" key="3">
    <source>
        <dbReference type="PROSITE" id="PS51898"/>
    </source>
</evidence>
<keyword evidence="1" id="KW-0229">DNA integration</keyword>
<evidence type="ECO:0000313" key="5">
    <source>
        <dbReference type="Proteomes" id="UP000321822"/>
    </source>
</evidence>
<dbReference type="RefSeq" id="WP_146790969.1">
    <property type="nucleotide sequence ID" value="NZ_VOLT01000012.1"/>
</dbReference>
<dbReference type="Gene3D" id="1.10.443.10">
    <property type="entry name" value="Intergrase catalytic core"/>
    <property type="match status" value="1"/>
</dbReference>
<protein>
    <submittedName>
        <fullName evidence="4">Site-specific integrase</fullName>
    </submittedName>
</protein>
<dbReference type="SUPFAM" id="SSF56349">
    <property type="entry name" value="DNA breaking-rejoining enzymes"/>
    <property type="match status" value="1"/>
</dbReference>
<dbReference type="Proteomes" id="UP000321822">
    <property type="component" value="Unassembled WGS sequence"/>
</dbReference>
<dbReference type="Pfam" id="PF00589">
    <property type="entry name" value="Phage_integrase"/>
    <property type="match status" value="1"/>
</dbReference>
<evidence type="ECO:0000256" key="1">
    <source>
        <dbReference type="ARBA" id="ARBA00022908"/>
    </source>
</evidence>
<accession>A0A5C6Q8G3</accession>
<keyword evidence="5" id="KW-1185">Reference proteome</keyword>
<dbReference type="GO" id="GO:0006310">
    <property type="term" value="P:DNA recombination"/>
    <property type="evidence" value="ECO:0007669"/>
    <property type="project" value="UniProtKB-KW"/>
</dbReference>
<proteinExistence type="predicted"/>
<reference evidence="4 5" key="1">
    <citation type="submission" date="2019-07" db="EMBL/GenBank/DDBJ databases">
        <title>Genomes of sea-ice associated Colwellia species.</title>
        <authorList>
            <person name="Bowman J.P."/>
        </authorList>
    </citation>
    <scope>NUCLEOTIDE SEQUENCE [LARGE SCALE GENOMIC DNA]</scope>
    <source>
        <strain evidence="4 5">ACAM 459</strain>
    </source>
</reference>
<dbReference type="PROSITE" id="PS51898">
    <property type="entry name" value="TYR_RECOMBINASE"/>
    <property type="match status" value="1"/>
</dbReference>